<accession>A0A1B8AQP9</accession>
<dbReference type="EMBL" id="LYXU01000003">
    <property type="protein sequence ID" value="OBS22872.1"/>
    <property type="molecule type" value="Genomic_DNA"/>
</dbReference>
<dbReference type="Proteomes" id="UP000091967">
    <property type="component" value="Unassembled WGS sequence"/>
</dbReference>
<comment type="caution">
    <text evidence="1">The sequence shown here is derived from an EMBL/GenBank/DDBJ whole genome shotgun (WGS) entry which is preliminary data.</text>
</comment>
<dbReference type="OMA" id="VWHYSER"/>
<name>A0A1B8AQP9_FUSPO</name>
<reference evidence="1 2" key="1">
    <citation type="submission" date="2016-06" db="EMBL/GenBank/DDBJ databases">
        <title>Living apart together: crosstalk between the core and supernumerary genomes in a fungal plant pathogen.</title>
        <authorList>
            <person name="Vanheule A."/>
            <person name="Audenaert K."/>
            <person name="Warris S."/>
            <person name="Van De Geest H."/>
            <person name="Schijlen E."/>
            <person name="Hofte M."/>
            <person name="De Saeger S."/>
            <person name="Haesaert G."/>
            <person name="Waalwijk C."/>
            <person name="Van Der Lee T."/>
        </authorList>
    </citation>
    <scope>NUCLEOTIDE SEQUENCE [LARGE SCALE GENOMIC DNA]</scope>
    <source>
        <strain evidence="1 2">2516</strain>
    </source>
</reference>
<dbReference type="AlphaFoldDB" id="A0A1B8AQP9"/>
<gene>
    <name evidence="1" type="ORF">FPOA_09195</name>
</gene>
<protein>
    <submittedName>
        <fullName evidence="1">Uncharacterized protein</fullName>
    </submittedName>
</protein>
<organism evidence="1 2">
    <name type="scientific">Fusarium poae</name>
    <dbReference type="NCBI Taxonomy" id="36050"/>
    <lineage>
        <taxon>Eukaryota</taxon>
        <taxon>Fungi</taxon>
        <taxon>Dikarya</taxon>
        <taxon>Ascomycota</taxon>
        <taxon>Pezizomycotina</taxon>
        <taxon>Sordariomycetes</taxon>
        <taxon>Hypocreomycetidae</taxon>
        <taxon>Hypocreales</taxon>
        <taxon>Nectriaceae</taxon>
        <taxon>Fusarium</taxon>
    </lineage>
</organism>
<sequence length="525" mass="57968">MEAKTSMDLEHQDFPVTARLQVWHYSERGRCPQFNRELARLFSPQALGGLNSWMARPAKVVEPAGISIRDHYVPVEVDFVHRIATYNRPIGNPESGVRDIFKKFAPPIVYYYFISIIQSPPHAMCIHALANGEAIADKHIKMKYTHAFFFVPLELRLKRFIKPSVIYQEDVIRNILHAGVNSLPVLGALILAYMAYQGGRIPKGSDLLTNSKTILNGLSSQLPWLKSILDSLGPADEEGSLGTQELGKTHIGSESLALLDDASASSNRLRNLTNGFQTRLGRSPHSQGLTNQGILEAMGDLREARLHFSDYQNAMVNLNGGEIAKWFQKADGHQKAAIEAGLNTIGFAALASFNLFHKPFASFLATVVTELPSLSGIPPNDVAPTVGLVGAVASAHATYGQYTEMNKSLAILNDVQNAANDGKAAFNEFFKELLQTQAALALDYMEKAMRLPMECMGYHELNQAFKMLGADLKFLGTDEYRDTIVQERIEDLLKAGKLLHDAYQATMDAMNVVADTVGVAEEYRE</sequence>
<evidence type="ECO:0000313" key="1">
    <source>
        <dbReference type="EMBL" id="OBS22872.1"/>
    </source>
</evidence>
<evidence type="ECO:0000313" key="2">
    <source>
        <dbReference type="Proteomes" id="UP000091967"/>
    </source>
</evidence>
<keyword evidence="2" id="KW-1185">Reference proteome</keyword>
<proteinExistence type="predicted"/>